<dbReference type="RefSeq" id="WP_124397949.1">
    <property type="nucleotide sequence ID" value="NZ_BHZE01000012.1"/>
</dbReference>
<dbReference type="Proteomes" id="UP000286715">
    <property type="component" value="Unassembled WGS sequence"/>
</dbReference>
<dbReference type="Gene3D" id="2.160.20.10">
    <property type="entry name" value="Single-stranded right-handed beta-helix, Pectin lyase-like"/>
    <property type="match status" value="3"/>
</dbReference>
<dbReference type="EMBL" id="BHZE01000012">
    <property type="protein sequence ID" value="GCD77885.1"/>
    <property type="molecule type" value="Genomic_DNA"/>
</dbReference>
<keyword evidence="4" id="KW-1185">Reference proteome</keyword>
<dbReference type="InterPro" id="IPR011050">
    <property type="entry name" value="Pectin_lyase_fold/virulence"/>
</dbReference>
<dbReference type="InterPro" id="IPR026444">
    <property type="entry name" value="Secre_tail"/>
</dbReference>
<dbReference type="InterPro" id="IPR012334">
    <property type="entry name" value="Pectin_lyas_fold"/>
</dbReference>
<gene>
    <name evidence="3" type="ORF">JCM31826_13670</name>
</gene>
<sequence length="1993" mass="208532">MKKVYLLAFLAIFSWLTQAQPLTGIKTIPGDYASIAAAVTDLNTQGVGSGGVTFNVAAGHTETISATIVLTATGTAANPIVFQKSGTGANPLITAYSGGTGTPGSATPDGIWALSGSDYVTIDGIDLVDPNTTNPATMEFGYGLFKASAIDGCQYVTIKNCTITLNKVNNASGSGPMVEGSVGILVINSTRTAATTALTPTASLGSNSFNSFYANTIQNCNYGIALSGFAATSGVGPSPNPATFLGDMNNDIGGTSSSTGNTILNYGGAPSATNPAAGIRANNQWSINISYNTVNNNDGSGVNHVSTLRGIFAQAGTSANATINYNNVTIKGGGTTQQVAAIESGIGGTPAGNTVSISNNTITGEYLTATTGVFYGIFNNGVAPATLNIQNNTVQNLNYSSGSLAGSGAVYPIYTTGTNSASTFNITGNTVNNITRTGTTGGTTIGIFASTGTSGMTYNVNNNTVSNMSISGTGSSSIMYGIQTATGTITVNNNNVYNLQCTKTSGTGALYGIFNIASPTNETVNNNTVYDLTHNGTGIVYGIYHFTTTGTRTMSGNTVYNITGAGTTIAGIVNAASSPTVFNNRIYNIQSTNNTSPTVSGILLTSVSSGNAIFYNNFISEIKAPNASTNTVTSPAVRGINITSTSTSTNVHLYYNTVYLNASSSGTNFGSAAIFHTANATATTSNLTMRNNIFVNNSTPNGTGRTVAYQCSSTNLANYNSASNNNLFYAGTVSTTNLIFYDGTNSDQTIAEYKTRVAPRDGNSFTEDPPFVNVTTPPYDLQIQTTVPTQIESGGVPITVPVAITTDYFSTTRNATSPDVGAHEGAFTILDLTPPSISYTVLGNGIVAATRTFNNVTITDPSGVNTASGTKPRVYYKKSTDANTFAGNTSADNGWKFVEASNTSSPFNFTIDYTILNGGSVSVGDVIQYFVVAQDLATTPNVGINSGTFASTPSSVSLTAANFPITGTINQFNIAIPLSGTVTVGTGGTYSTLTGTSGLFDAINNALLGGNLIAEVISDITEPGTIALNEIAEVSPGGYTLTIRPDAATLRNITGNIANGLIRLNGADRVIIDGRFSGSGNYFSFINNNNTASAATIWVNSVNASNPATDITIRNITAKGGGASTLAAIVVSGSTLGGVAETDNTNIQIRETVTERAQYGIAVVGPTSGQTNLVVEGNTVGSTVAADKISFQGMFISNQNGALIQGNTVSGISSPNNDNNSSGITIAGNTTNTVVNANILNDIVNSNTSGWGTSGIRLSSTSTASNTRITNNVIYNVRGYGWASNITDNGHGIRITAGGGYTIAYNSVNLATNQTIAGQSSAILISSGSNLDIRNNVFVNTQTTGTRYAIFSSVANTAYSQINFNNYFSTQHLGYLTSNRTSLSDWQTATNQDGMSIVRDPNFTSSTNLLPTDFNGYFAQPISGITTDINGSTRSTAAPAKGAFEGTVPGVWLGSTSAWTNTANWSDGSVPGASTMVAVINSTVTQPEITTAVTNTNFMGIASGCTLTVSNGGALTTDSLRLFGNITLDASASGYGSLIESVVTGTGTISRRMYLNASTPPNNGRWYTIGSPFAVPINQLHDGTSEFDVTNATESPFRIWNAGTGDYELPTGSTMPFERGRGYVAFFGEFVGSTFIRPVPGNITVTGNYGNAANVTRLLGYTSSPTFPTIDGPTDGWNLLANPYLSSYDWNGQTLGPNTGGAIYVRNAANTGWVTWNTSETTNRRYIPPMQGFWIRTTLSENLTFDIAQRSTNSTQVIEKPSAQEVLTRIKVTNTATGHDDRAVISFHNDGSAGFDRLLDGYKLRNDAGMHNVYSRSQNLSLALNYLPAFSGTASVPVWFENDQQGTYTFAINRDDIDPSIEITLEDKQTNATFTFQSSQSVYTFTHTPQMGKDRFILHYNKVNIGQDEYTARGGIKGLQAWYFDGRINLKSLGFHGPVTARLVDVSGKRIAEEVVTISTGELTRWNVPSLKPGVYMVQLITREGQTIVKFVY</sequence>
<accession>A0A401XLH4</accession>
<reference evidence="3 4" key="1">
    <citation type="submission" date="2018-11" db="EMBL/GenBank/DDBJ databases">
        <title>Schleiferia aggregans sp. nov., a moderately thermophilic heterotrophic bacterium isolated from microbial mats at a terrestrial hot spring.</title>
        <authorList>
            <person name="Iino T."/>
            <person name="Ohkuma M."/>
            <person name="Haruta S."/>
        </authorList>
    </citation>
    <scope>NUCLEOTIDE SEQUENCE [LARGE SCALE GENOMIC DNA]</scope>
    <source>
        <strain evidence="3 4">LA</strain>
    </source>
</reference>
<dbReference type="InterPro" id="IPR006626">
    <property type="entry name" value="PbH1"/>
</dbReference>
<dbReference type="SMART" id="SM00710">
    <property type="entry name" value="PbH1"/>
    <property type="match status" value="17"/>
</dbReference>
<evidence type="ECO:0000313" key="4">
    <source>
        <dbReference type="Proteomes" id="UP000286715"/>
    </source>
</evidence>
<feature type="chain" id="PRO_5018994736" description="Secretion system C-terminal sorting domain-containing protein" evidence="2">
    <location>
        <begin position="20"/>
        <end position="1993"/>
    </location>
</feature>
<evidence type="ECO:0000256" key="1">
    <source>
        <dbReference type="ARBA" id="ARBA00022729"/>
    </source>
</evidence>
<protein>
    <recommendedName>
        <fullName evidence="5">Secretion system C-terminal sorting domain-containing protein</fullName>
    </recommendedName>
</protein>
<proteinExistence type="predicted"/>
<organism evidence="3 4">
    <name type="scientific">Thermaurantimonas aggregans</name>
    <dbReference type="NCBI Taxonomy" id="2173829"/>
    <lineage>
        <taxon>Bacteria</taxon>
        <taxon>Pseudomonadati</taxon>
        <taxon>Bacteroidota</taxon>
        <taxon>Flavobacteriia</taxon>
        <taxon>Flavobacteriales</taxon>
        <taxon>Schleiferiaceae</taxon>
        <taxon>Thermaurantimonas</taxon>
    </lineage>
</organism>
<feature type="signal peptide" evidence="2">
    <location>
        <begin position="1"/>
        <end position="19"/>
    </location>
</feature>
<dbReference type="SUPFAM" id="SSF51126">
    <property type="entry name" value="Pectin lyase-like"/>
    <property type="match status" value="3"/>
</dbReference>
<name>A0A401XLH4_9FLAO</name>
<evidence type="ECO:0008006" key="5">
    <source>
        <dbReference type="Google" id="ProtNLM"/>
    </source>
</evidence>
<keyword evidence="1 2" id="KW-0732">Signal</keyword>
<dbReference type="OrthoDB" id="906679at2"/>
<comment type="caution">
    <text evidence="3">The sequence shown here is derived from an EMBL/GenBank/DDBJ whole genome shotgun (WGS) entry which is preliminary data.</text>
</comment>
<evidence type="ECO:0000256" key="2">
    <source>
        <dbReference type="SAM" id="SignalP"/>
    </source>
</evidence>
<evidence type="ECO:0000313" key="3">
    <source>
        <dbReference type="EMBL" id="GCD77885.1"/>
    </source>
</evidence>
<dbReference type="NCBIfam" id="TIGR04183">
    <property type="entry name" value="Por_Secre_tail"/>
    <property type="match status" value="1"/>
</dbReference>